<organism evidence="11 12">
    <name type="scientific">Ciceribacter thiooxidans</name>
    <dbReference type="NCBI Taxonomy" id="1969821"/>
    <lineage>
        <taxon>Bacteria</taxon>
        <taxon>Pseudomonadati</taxon>
        <taxon>Pseudomonadota</taxon>
        <taxon>Alphaproteobacteria</taxon>
        <taxon>Hyphomicrobiales</taxon>
        <taxon>Rhizobiaceae</taxon>
        <taxon>Ciceribacter</taxon>
    </lineage>
</organism>
<feature type="transmembrane region" description="Helical" evidence="9">
    <location>
        <begin position="57"/>
        <end position="76"/>
    </location>
</feature>
<keyword evidence="5 9" id="KW-0812">Transmembrane</keyword>
<dbReference type="RefSeq" id="WP_182307777.1">
    <property type="nucleotide sequence ID" value="NZ_CP059897.1"/>
</dbReference>
<feature type="transmembrane region" description="Helical" evidence="9">
    <location>
        <begin position="142"/>
        <end position="162"/>
    </location>
</feature>
<feature type="domain" description="Tripartite ATP-independent periplasmic transporters DctQ component" evidence="10">
    <location>
        <begin position="31"/>
        <end position="162"/>
    </location>
</feature>
<keyword evidence="4 9" id="KW-0997">Cell inner membrane</keyword>
<evidence type="ECO:0000256" key="5">
    <source>
        <dbReference type="ARBA" id="ARBA00022692"/>
    </source>
</evidence>
<keyword evidence="2 9" id="KW-0813">Transport</keyword>
<feature type="transmembrane region" description="Helical" evidence="9">
    <location>
        <begin position="20"/>
        <end position="37"/>
    </location>
</feature>
<evidence type="ECO:0000313" key="12">
    <source>
        <dbReference type="Proteomes" id="UP001595647"/>
    </source>
</evidence>
<sequence length="207" mass="22484">MLDRILLRGHSTLERGARILVWVCGGALIVMSFVITVEALMRKFLSHSFGGVDEITAYVFAITTTLALPFAILQRANIRIDILRNFFPASVRAAMDILSWASFTFVFGLIAYRACGLAWQSWQEGARSITPLRSYLAIPQGLWALGLVAALIASLSVAVRFIGLVRSGRVQDAAALLSPTDEVEQELSHISALAATSTGSRKIGEMS</sequence>
<comment type="similarity">
    <text evidence="8 9">Belongs to the TRAP transporter small permease family.</text>
</comment>
<keyword evidence="7 9" id="KW-0472">Membrane</keyword>
<evidence type="ECO:0000256" key="6">
    <source>
        <dbReference type="ARBA" id="ARBA00022989"/>
    </source>
</evidence>
<evidence type="ECO:0000256" key="1">
    <source>
        <dbReference type="ARBA" id="ARBA00004429"/>
    </source>
</evidence>
<comment type="caution">
    <text evidence="11">The sequence shown here is derived from an EMBL/GenBank/DDBJ whole genome shotgun (WGS) entry which is preliminary data.</text>
</comment>
<accession>A0ABV7IAD4</accession>
<dbReference type="Pfam" id="PF04290">
    <property type="entry name" value="DctQ"/>
    <property type="match status" value="1"/>
</dbReference>
<dbReference type="EMBL" id="JBHRTG010000019">
    <property type="protein sequence ID" value="MFC3166355.1"/>
    <property type="molecule type" value="Genomic_DNA"/>
</dbReference>
<reference evidence="12" key="1">
    <citation type="journal article" date="2019" name="Int. J. Syst. Evol. Microbiol.">
        <title>The Global Catalogue of Microorganisms (GCM) 10K type strain sequencing project: providing services to taxonomists for standard genome sequencing and annotation.</title>
        <authorList>
            <consortium name="The Broad Institute Genomics Platform"/>
            <consortium name="The Broad Institute Genome Sequencing Center for Infectious Disease"/>
            <person name="Wu L."/>
            <person name="Ma J."/>
        </authorList>
    </citation>
    <scope>NUCLEOTIDE SEQUENCE [LARGE SCALE GENOMIC DNA]</scope>
    <source>
        <strain evidence="12">KCTC 52231</strain>
    </source>
</reference>
<comment type="subcellular location">
    <subcellularLocation>
        <location evidence="1 9">Cell inner membrane</location>
        <topology evidence="1 9">Multi-pass membrane protein</topology>
    </subcellularLocation>
</comment>
<feature type="transmembrane region" description="Helical" evidence="9">
    <location>
        <begin position="97"/>
        <end position="122"/>
    </location>
</feature>
<name>A0ABV7IAD4_9HYPH</name>
<evidence type="ECO:0000256" key="7">
    <source>
        <dbReference type="ARBA" id="ARBA00023136"/>
    </source>
</evidence>
<comment type="function">
    <text evidence="9">Part of the tripartite ATP-independent periplasmic (TRAP) transport system.</text>
</comment>
<evidence type="ECO:0000256" key="3">
    <source>
        <dbReference type="ARBA" id="ARBA00022475"/>
    </source>
</evidence>
<dbReference type="Proteomes" id="UP001595647">
    <property type="component" value="Unassembled WGS sequence"/>
</dbReference>
<evidence type="ECO:0000256" key="8">
    <source>
        <dbReference type="ARBA" id="ARBA00038436"/>
    </source>
</evidence>
<evidence type="ECO:0000256" key="2">
    <source>
        <dbReference type="ARBA" id="ARBA00022448"/>
    </source>
</evidence>
<evidence type="ECO:0000259" key="10">
    <source>
        <dbReference type="Pfam" id="PF04290"/>
    </source>
</evidence>
<dbReference type="PANTHER" id="PTHR35011">
    <property type="entry name" value="2,3-DIKETO-L-GULONATE TRAP TRANSPORTER SMALL PERMEASE PROTEIN YIAM"/>
    <property type="match status" value="1"/>
</dbReference>
<dbReference type="InterPro" id="IPR055348">
    <property type="entry name" value="DctQ"/>
</dbReference>
<keyword evidence="6 9" id="KW-1133">Transmembrane helix</keyword>
<protein>
    <recommendedName>
        <fullName evidence="9">TRAP transporter small permease protein</fullName>
    </recommendedName>
</protein>
<evidence type="ECO:0000256" key="4">
    <source>
        <dbReference type="ARBA" id="ARBA00022519"/>
    </source>
</evidence>
<keyword evidence="3" id="KW-1003">Cell membrane</keyword>
<evidence type="ECO:0000313" key="11">
    <source>
        <dbReference type="EMBL" id="MFC3166355.1"/>
    </source>
</evidence>
<gene>
    <name evidence="11" type="ORF">ACFOHV_24035</name>
</gene>
<proteinExistence type="inferred from homology"/>
<dbReference type="InterPro" id="IPR007387">
    <property type="entry name" value="TRAP_DctQ"/>
</dbReference>
<comment type="subunit">
    <text evidence="9">The complex comprises the extracytoplasmic solute receptor protein and the two transmembrane proteins.</text>
</comment>
<evidence type="ECO:0000256" key="9">
    <source>
        <dbReference type="RuleBase" id="RU369079"/>
    </source>
</evidence>
<keyword evidence="12" id="KW-1185">Reference proteome</keyword>